<organism evidence="8 9">
    <name type="scientific">Scheffersomyces stipitis (strain ATCC 58785 / CBS 6054 / NBRC 10063 / NRRL Y-11545)</name>
    <name type="common">Yeast</name>
    <name type="synonym">Pichia stipitis</name>
    <dbReference type="NCBI Taxonomy" id="322104"/>
    <lineage>
        <taxon>Eukaryota</taxon>
        <taxon>Fungi</taxon>
        <taxon>Dikarya</taxon>
        <taxon>Ascomycota</taxon>
        <taxon>Saccharomycotina</taxon>
        <taxon>Pichiomycetes</taxon>
        <taxon>Debaryomycetaceae</taxon>
        <taxon>Scheffersomyces</taxon>
    </lineage>
</organism>
<feature type="transmembrane region" description="Helical" evidence="6">
    <location>
        <begin position="12"/>
        <end position="33"/>
    </location>
</feature>
<feature type="non-terminal residue" evidence="8">
    <location>
        <position position="911"/>
    </location>
</feature>
<dbReference type="GeneID" id="4850869"/>
<dbReference type="EMBL" id="AAVQ01000001">
    <property type="protein sequence ID" value="EAZ63269.2"/>
    <property type="molecule type" value="Genomic_DNA"/>
</dbReference>
<dbReference type="GO" id="GO:0016020">
    <property type="term" value="C:membrane"/>
    <property type="evidence" value="ECO:0007669"/>
    <property type="project" value="UniProtKB-SubCell"/>
</dbReference>
<feature type="region of interest" description="Disordered" evidence="5">
    <location>
        <begin position="196"/>
        <end position="225"/>
    </location>
</feature>
<comment type="caution">
    <text evidence="8">The sequence shown here is derived from an EMBL/GenBank/DDBJ whole genome shotgun (WGS) entry which is preliminary data.</text>
</comment>
<proteinExistence type="predicted"/>
<dbReference type="OrthoDB" id="444255at2759"/>
<dbReference type="GO" id="GO:0009100">
    <property type="term" value="P:glycoprotein metabolic process"/>
    <property type="evidence" value="ECO:0007669"/>
    <property type="project" value="UniProtKB-ARBA"/>
</dbReference>
<dbReference type="KEGG" id="pic:PICST_39239"/>
<gene>
    <name evidence="8" type="primary">MNN4.2</name>
    <name evidence="8" type="ORF">PICST_39239</name>
</gene>
<feature type="compositionally biased region" description="Low complexity" evidence="5">
    <location>
        <begin position="304"/>
        <end position="316"/>
    </location>
</feature>
<dbReference type="PANTHER" id="PTHR15407:SF28">
    <property type="entry name" value="RIBITOL-5-PHOSPHATE TRANSFERASE FKTN"/>
    <property type="match status" value="1"/>
</dbReference>
<keyword evidence="4 6" id="KW-0472">Membrane</keyword>
<accession>A3GF20</accession>
<protein>
    <submittedName>
        <fullName evidence="8">Protein involved in mannose metabolism and cell wall synthesis</fullName>
    </submittedName>
</protein>
<evidence type="ECO:0000256" key="6">
    <source>
        <dbReference type="SAM" id="Phobius"/>
    </source>
</evidence>
<feature type="domain" description="LicD/FKTN/FKRP nucleotidyltransferase" evidence="7">
    <location>
        <begin position="556"/>
        <end position="670"/>
    </location>
</feature>
<feature type="compositionally biased region" description="Basic and acidic residues" evidence="5">
    <location>
        <begin position="238"/>
        <end position="303"/>
    </location>
</feature>
<evidence type="ECO:0000259" key="7">
    <source>
        <dbReference type="Pfam" id="PF04991"/>
    </source>
</evidence>
<dbReference type="STRING" id="322104.A3GF20"/>
<evidence type="ECO:0000256" key="2">
    <source>
        <dbReference type="ARBA" id="ARBA00022692"/>
    </source>
</evidence>
<name>A3GF20_PICST</name>
<feature type="compositionally biased region" description="Basic and acidic residues" evidence="5">
    <location>
        <begin position="204"/>
        <end position="225"/>
    </location>
</feature>
<evidence type="ECO:0000256" key="3">
    <source>
        <dbReference type="ARBA" id="ARBA00022989"/>
    </source>
</evidence>
<evidence type="ECO:0000256" key="4">
    <source>
        <dbReference type="ARBA" id="ARBA00023136"/>
    </source>
</evidence>
<keyword evidence="9" id="KW-1185">Reference proteome</keyword>
<evidence type="ECO:0000256" key="5">
    <source>
        <dbReference type="SAM" id="MobiDB-lite"/>
    </source>
</evidence>
<dbReference type="HOGENOM" id="CLU_008074_1_0_1"/>
<dbReference type="InterPro" id="IPR007074">
    <property type="entry name" value="LicD/FKTN/FKRP_NTP_transf"/>
</dbReference>
<reference evidence="8 9" key="1">
    <citation type="journal article" date="2007" name="Nat. Biotechnol.">
        <title>Genome sequence of the lignocellulose-bioconverting and xylose-fermenting yeast Pichia stipitis.</title>
        <authorList>
            <person name="Jeffries T.W."/>
            <person name="Grigoriev I.V."/>
            <person name="Grimwood J."/>
            <person name="Laplaza J.M."/>
            <person name="Aerts A."/>
            <person name="Salamov A."/>
            <person name="Schmutz J."/>
            <person name="Lindquist E."/>
            <person name="Dehal P."/>
            <person name="Shapiro H."/>
            <person name="Jin Y.S."/>
            <person name="Passoth V."/>
            <person name="Richardson P.M."/>
        </authorList>
    </citation>
    <scope>NUCLEOTIDE SEQUENCE [LARGE SCALE GENOMIC DNA]</scope>
    <source>
        <strain evidence="9">ATCC 58785 / CBS 6054 / NBRC 10063 / NRRL Y-11545</strain>
    </source>
</reference>
<evidence type="ECO:0000313" key="9">
    <source>
        <dbReference type="Proteomes" id="UP000002258"/>
    </source>
</evidence>
<dbReference type="RefSeq" id="XP_001387292.2">
    <property type="nucleotide sequence ID" value="XM_001387255.1"/>
</dbReference>
<dbReference type="InParanoid" id="A3GF20"/>
<feature type="region of interest" description="Disordered" evidence="5">
    <location>
        <begin position="238"/>
        <end position="337"/>
    </location>
</feature>
<dbReference type="FunCoup" id="A3GF20">
    <property type="interactions" value="111"/>
</dbReference>
<sequence>MFFSIRKKHVHLFMIIALLLVVTVMMIITSHLISEETNQIIRNKLRINYFDTLARSVYKPGSEEDEKSLEVDTSDPESYFNREVEKLYDAKKSSDVENKLWLLNTDIQDSEVQIPFYYYMDESTAGADQSVQFHQYHKENKPDIQPFEPRFTLAMYYHYIKASLEQNPKEPVQVPFNWYDWVDLSRLDKYLLAPSNLKPNCSHLDARPEEEKLNKQKEEQKRIEDEKKRIEEEKKRIEEEKKRVEEEKKRAKEEAQRKEEEEKKRKEEEKKRKEEEEKKKAEEQQRKLLEANGESEKSEEQQKNEQNNVQQKQNLNKRQDDAEEERPRLQKRLSANAPDFFCEDNSDFLREHDNGHTVHPGFNVFRSSGKTTPEKAILSGKSYLYSFAPAPTMILFLTSDGSYNVSVNSNQKLLNNGLVEQYIADTKSHTIDIIHELRSLRKAFPPNKHQVMTDYKVNIPEENFELKTDELIKGYESILLDGKQLPSNELKYYHSLKYSDHEVKNGGPPKYFTEARLLTNLLGDHYDWRFFNGVIYGSYEQTLILHRMVRAWLSFTRKNGIVTWVAHGSLLSWYWNGIAFPWDNDIDVQVPVMDLHKLSLHFNQTLVVEDAEDGFGRYFLDCGTFITLRAKGNGNNNIDARFIDVDSGLYIDITGLALSSTSPPDRYKKNLPANWKIDGNDYVPTNRQLKIYNCRNNHFSSLSELSPLIKTSIEGEIGYVPQKYTDILTVEYSKGMLNKKFQGHVFLPQVRLWLREEDLYYFIYHREKWNKYHSFTMKYANSDDGEDQEFFTDLQYELTEDEKKQLRAKSHSPLMLKDDEMSTIFKFTEDELLQLLHKDEIFMAYYGSKDFTSFHEEEIMHLLFGKSTAQLINDAPDFKPMKYDPFLFKMHNEYITYEEEVNRYLALLTAY</sequence>
<dbReference type="AlphaFoldDB" id="A3GF20"/>
<dbReference type="PANTHER" id="PTHR15407">
    <property type="entry name" value="FUKUTIN-RELATED"/>
    <property type="match status" value="1"/>
</dbReference>
<keyword evidence="3 6" id="KW-1133">Transmembrane helix</keyword>
<dbReference type="Pfam" id="PF04991">
    <property type="entry name" value="LicD"/>
    <property type="match status" value="1"/>
</dbReference>
<dbReference type="OMA" id="FTLAMYY"/>
<dbReference type="Proteomes" id="UP000002258">
    <property type="component" value="Chromosome 1"/>
</dbReference>
<evidence type="ECO:0000256" key="1">
    <source>
        <dbReference type="ARBA" id="ARBA00004167"/>
    </source>
</evidence>
<comment type="subcellular location">
    <subcellularLocation>
        <location evidence="1">Membrane</location>
        <topology evidence="1">Single-pass membrane protein</topology>
    </subcellularLocation>
</comment>
<evidence type="ECO:0000313" key="8">
    <source>
        <dbReference type="EMBL" id="EAZ63269.2"/>
    </source>
</evidence>
<keyword evidence="2 6" id="KW-0812">Transmembrane</keyword>
<feature type="compositionally biased region" description="Basic and acidic residues" evidence="5">
    <location>
        <begin position="317"/>
        <end position="328"/>
    </location>
</feature>
<dbReference type="InterPro" id="IPR009644">
    <property type="entry name" value="FKTN/MNN4/W02B3.4-1"/>
</dbReference>
<dbReference type="eggNOG" id="ENOG502QREF">
    <property type="taxonomic scope" value="Eukaryota"/>
</dbReference>